<organism evidence="2 3">
    <name type="scientific">Aquimarina addita</name>
    <dbReference type="NCBI Taxonomy" id="870485"/>
    <lineage>
        <taxon>Bacteria</taxon>
        <taxon>Pseudomonadati</taxon>
        <taxon>Bacteroidota</taxon>
        <taxon>Flavobacteriia</taxon>
        <taxon>Flavobacteriales</taxon>
        <taxon>Flavobacteriaceae</taxon>
        <taxon>Aquimarina</taxon>
    </lineage>
</organism>
<reference evidence="3" key="1">
    <citation type="journal article" date="2019" name="Int. J. Syst. Evol. Microbiol.">
        <title>The Global Catalogue of Microorganisms (GCM) 10K type strain sequencing project: providing services to taxonomists for standard genome sequencing and annotation.</title>
        <authorList>
            <consortium name="The Broad Institute Genomics Platform"/>
            <consortium name="The Broad Institute Genome Sequencing Center for Infectious Disease"/>
            <person name="Wu L."/>
            <person name="Ma J."/>
        </authorList>
    </citation>
    <scope>NUCLEOTIDE SEQUENCE [LARGE SCALE GENOMIC DNA]</scope>
    <source>
        <strain evidence="3">JCM 17106</strain>
    </source>
</reference>
<gene>
    <name evidence="2" type="ORF">GCM10022393_40610</name>
</gene>
<evidence type="ECO:0000256" key="1">
    <source>
        <dbReference type="SAM" id="SignalP"/>
    </source>
</evidence>
<comment type="caution">
    <text evidence="2">The sequence shown here is derived from an EMBL/GenBank/DDBJ whole genome shotgun (WGS) entry which is preliminary data.</text>
</comment>
<dbReference type="PROSITE" id="PS51257">
    <property type="entry name" value="PROKAR_LIPOPROTEIN"/>
    <property type="match status" value="1"/>
</dbReference>
<keyword evidence="3" id="KW-1185">Reference proteome</keyword>
<accession>A0ABP6UXK5</accession>
<protein>
    <submittedName>
        <fullName evidence="2">Uncharacterized protein</fullName>
    </submittedName>
</protein>
<dbReference type="EMBL" id="BAABCW010000028">
    <property type="protein sequence ID" value="GAA3522011.1"/>
    <property type="molecule type" value="Genomic_DNA"/>
</dbReference>
<evidence type="ECO:0000313" key="2">
    <source>
        <dbReference type="EMBL" id="GAA3522011.1"/>
    </source>
</evidence>
<sequence length="238" mass="27693">MKNYLCKYSILFLSLILILSCSNDGIENLETDNNSIREEIYLLSDGRKITLEYNILQKEYIENDDLIEFENIMLSSDDTVIINDGSEVLRISTLEEQEELRSLKTLSNNQIPEPNSRVTLYDLSYNFGPRIDFYLNASNPEFRTVSLQTARCEYGVTPIDNGCQTDLYKKVSYMELYNNSYALMKYYFVLKGRNISRYMQFENPQSSSQTVTRFDLSEIGRDNSFVSVTKIRFAIPVY</sequence>
<name>A0ABP6UXK5_9FLAO</name>
<proteinExistence type="predicted"/>
<feature type="signal peptide" evidence="1">
    <location>
        <begin position="1"/>
        <end position="23"/>
    </location>
</feature>
<keyword evidence="1" id="KW-0732">Signal</keyword>
<dbReference type="Proteomes" id="UP001500459">
    <property type="component" value="Unassembled WGS sequence"/>
</dbReference>
<evidence type="ECO:0000313" key="3">
    <source>
        <dbReference type="Proteomes" id="UP001500459"/>
    </source>
</evidence>
<feature type="chain" id="PRO_5046847130" evidence="1">
    <location>
        <begin position="24"/>
        <end position="238"/>
    </location>
</feature>
<dbReference type="RefSeq" id="WP_344930622.1">
    <property type="nucleotide sequence ID" value="NZ_BAABCW010000028.1"/>
</dbReference>